<feature type="transmembrane region" description="Helical" evidence="8">
    <location>
        <begin position="16"/>
        <end position="34"/>
    </location>
</feature>
<comment type="similarity">
    <text evidence="2">Belongs to the autoinducer-2 exporter (AI-2E) (TC 2.A.86) family.</text>
</comment>
<protein>
    <submittedName>
        <fullName evidence="9">Putative PurR-regulated permease PerM</fullName>
    </submittedName>
</protein>
<feature type="transmembrane region" description="Helical" evidence="8">
    <location>
        <begin position="224"/>
        <end position="243"/>
    </location>
</feature>
<keyword evidence="3" id="KW-0813">Transport</keyword>
<proteinExistence type="inferred from homology"/>
<keyword evidence="10" id="KW-1185">Reference proteome</keyword>
<dbReference type="PANTHER" id="PTHR21716:SF67">
    <property type="entry name" value="TRANSPORT PROTEIN YDIK-RELATED"/>
    <property type="match status" value="1"/>
</dbReference>
<feature type="transmembrane region" description="Helical" evidence="8">
    <location>
        <begin position="157"/>
        <end position="186"/>
    </location>
</feature>
<dbReference type="Proteomes" id="UP000257136">
    <property type="component" value="Unassembled WGS sequence"/>
</dbReference>
<comment type="caution">
    <text evidence="9">The sequence shown here is derived from an EMBL/GenBank/DDBJ whole genome shotgun (WGS) entry which is preliminary data.</text>
</comment>
<dbReference type="RefSeq" id="WP_115813502.1">
    <property type="nucleotide sequence ID" value="NZ_QUNI01000006.1"/>
</dbReference>
<evidence type="ECO:0000256" key="7">
    <source>
        <dbReference type="ARBA" id="ARBA00023136"/>
    </source>
</evidence>
<evidence type="ECO:0000256" key="6">
    <source>
        <dbReference type="ARBA" id="ARBA00022989"/>
    </source>
</evidence>
<evidence type="ECO:0000256" key="4">
    <source>
        <dbReference type="ARBA" id="ARBA00022475"/>
    </source>
</evidence>
<reference evidence="9 10" key="1">
    <citation type="submission" date="2018-08" db="EMBL/GenBank/DDBJ databases">
        <title>Genomic Encyclopedia of Archaeal and Bacterial Type Strains, Phase II (KMG-II): from individual species to whole genera.</title>
        <authorList>
            <person name="Goeker M."/>
        </authorList>
    </citation>
    <scope>NUCLEOTIDE SEQUENCE [LARGE SCALE GENOMIC DNA]</scope>
    <source>
        <strain evidence="9 10">DSM 100880</strain>
    </source>
</reference>
<feature type="transmembrane region" description="Helical" evidence="8">
    <location>
        <begin position="286"/>
        <end position="305"/>
    </location>
</feature>
<dbReference type="Pfam" id="PF01594">
    <property type="entry name" value="AI-2E_transport"/>
    <property type="match status" value="1"/>
</dbReference>
<dbReference type="InterPro" id="IPR002549">
    <property type="entry name" value="AI-2E-like"/>
</dbReference>
<keyword evidence="6 8" id="KW-1133">Transmembrane helix</keyword>
<evidence type="ECO:0000256" key="1">
    <source>
        <dbReference type="ARBA" id="ARBA00004651"/>
    </source>
</evidence>
<name>A0A3E0EKA9_9FLAO</name>
<sequence length="375" mass="41320">MNQNDTNFYGINFEKIADTIIRLGVLFLLIGWCYDILKPFVLIIVWAVVIAIAFSPVYERVVRLFKGRKVLATIFVALILLIILVAPSILITQSLYEEINNFAHYYQTNEHLIPPPPETTKSWPTITKPIVEIWSSASEDLSKVALKYTDQIKIAGAWLLLSLAGIGKGILQFIVSIIIAMGLLLYSESLIKVSKNIFIKLIGSNGEHYAEVTVITIRNVVKGFLGVALIQATMIGVGFFLAGVPFAGIFTIICLFLAIIQVGIGPIAIPVVIYMYSVTDATTSTLLAVWVGITLISDNILKPIFLGRGNPPAPMLVIFLGAIGGFIYNGFIGLFLGAVILTLGYKFFLSWIDMEDDEPKIEELQTEGLQIDTEE</sequence>
<feature type="transmembrane region" description="Helical" evidence="8">
    <location>
        <begin position="249"/>
        <end position="274"/>
    </location>
</feature>
<dbReference type="OrthoDB" id="106838at2"/>
<dbReference type="GO" id="GO:0005886">
    <property type="term" value="C:plasma membrane"/>
    <property type="evidence" value="ECO:0007669"/>
    <property type="project" value="UniProtKB-SubCell"/>
</dbReference>
<keyword evidence="5 8" id="KW-0812">Transmembrane</keyword>
<feature type="transmembrane region" description="Helical" evidence="8">
    <location>
        <begin position="70"/>
        <end position="91"/>
    </location>
</feature>
<feature type="transmembrane region" description="Helical" evidence="8">
    <location>
        <begin position="317"/>
        <end position="345"/>
    </location>
</feature>
<comment type="subcellular location">
    <subcellularLocation>
        <location evidence="1">Cell membrane</location>
        <topology evidence="1">Multi-pass membrane protein</topology>
    </subcellularLocation>
</comment>
<feature type="transmembrane region" description="Helical" evidence="8">
    <location>
        <begin position="40"/>
        <end position="58"/>
    </location>
</feature>
<evidence type="ECO:0000313" key="9">
    <source>
        <dbReference type="EMBL" id="REG98618.1"/>
    </source>
</evidence>
<evidence type="ECO:0000256" key="3">
    <source>
        <dbReference type="ARBA" id="ARBA00022448"/>
    </source>
</evidence>
<evidence type="ECO:0000256" key="5">
    <source>
        <dbReference type="ARBA" id="ARBA00022692"/>
    </source>
</evidence>
<keyword evidence="4" id="KW-1003">Cell membrane</keyword>
<evidence type="ECO:0000256" key="8">
    <source>
        <dbReference type="SAM" id="Phobius"/>
    </source>
</evidence>
<dbReference type="PANTHER" id="PTHR21716">
    <property type="entry name" value="TRANSMEMBRANE PROTEIN"/>
    <property type="match status" value="1"/>
</dbReference>
<accession>A0A3E0EKA9</accession>
<evidence type="ECO:0000313" key="10">
    <source>
        <dbReference type="Proteomes" id="UP000257136"/>
    </source>
</evidence>
<organism evidence="9 10">
    <name type="scientific">Flavobacterium aquicola</name>
    <dbReference type="NCBI Taxonomy" id="1682742"/>
    <lineage>
        <taxon>Bacteria</taxon>
        <taxon>Pseudomonadati</taxon>
        <taxon>Bacteroidota</taxon>
        <taxon>Flavobacteriia</taxon>
        <taxon>Flavobacteriales</taxon>
        <taxon>Flavobacteriaceae</taxon>
        <taxon>Flavobacterium</taxon>
    </lineage>
</organism>
<keyword evidence="7 8" id="KW-0472">Membrane</keyword>
<dbReference type="AlphaFoldDB" id="A0A3E0EKA9"/>
<dbReference type="EMBL" id="QUNI01000006">
    <property type="protein sequence ID" value="REG98618.1"/>
    <property type="molecule type" value="Genomic_DNA"/>
</dbReference>
<evidence type="ECO:0000256" key="2">
    <source>
        <dbReference type="ARBA" id="ARBA00009773"/>
    </source>
</evidence>
<gene>
    <name evidence="9" type="ORF">C8P67_106227</name>
</gene>